<accession>A0A8J7LY91</accession>
<evidence type="ECO:0000313" key="4">
    <source>
        <dbReference type="Proteomes" id="UP000636888"/>
    </source>
</evidence>
<reference evidence="3" key="1">
    <citation type="submission" date="2020-12" db="EMBL/GenBank/DDBJ databases">
        <title>Geomonas sp. Red875, isolated from river sediment.</title>
        <authorList>
            <person name="Xu Z."/>
            <person name="Zhang Z."/>
            <person name="Masuda Y."/>
            <person name="Itoh H."/>
            <person name="Senoo K."/>
        </authorList>
    </citation>
    <scope>NUCLEOTIDE SEQUENCE</scope>
    <source>
        <strain evidence="3">Red875</strain>
    </source>
</reference>
<dbReference type="Proteomes" id="UP000636888">
    <property type="component" value="Unassembled WGS sequence"/>
</dbReference>
<dbReference type="PANTHER" id="PTHR34386">
    <property type="entry name" value="GLUTAREDOXIN"/>
    <property type="match status" value="1"/>
</dbReference>
<dbReference type="RefSeq" id="WP_199383161.1">
    <property type="nucleotide sequence ID" value="NZ_JAEMHM010000004.1"/>
</dbReference>
<dbReference type="PROSITE" id="PS51354">
    <property type="entry name" value="GLUTAREDOXIN_2"/>
    <property type="match status" value="1"/>
</dbReference>
<dbReference type="EMBL" id="JAEMHM010000004">
    <property type="protein sequence ID" value="MBJ6724327.1"/>
    <property type="molecule type" value="Genomic_DNA"/>
</dbReference>
<evidence type="ECO:0000313" key="3">
    <source>
        <dbReference type="EMBL" id="MBJ6724327.1"/>
    </source>
</evidence>
<keyword evidence="1" id="KW-0732">Signal</keyword>
<proteinExistence type="predicted"/>
<keyword evidence="4" id="KW-1185">Reference proteome</keyword>
<dbReference type="InterPro" id="IPR051548">
    <property type="entry name" value="Grx-like_ET"/>
</dbReference>
<dbReference type="GO" id="GO:0009055">
    <property type="term" value="F:electron transfer activity"/>
    <property type="evidence" value="ECO:0007669"/>
    <property type="project" value="TreeGrafter"/>
</dbReference>
<dbReference type="Pfam" id="PF00462">
    <property type="entry name" value="Glutaredoxin"/>
    <property type="match status" value="1"/>
</dbReference>
<feature type="chain" id="PRO_5035232720" evidence="1">
    <location>
        <begin position="27"/>
        <end position="125"/>
    </location>
</feature>
<dbReference type="GO" id="GO:0045454">
    <property type="term" value="P:cell redox homeostasis"/>
    <property type="evidence" value="ECO:0007669"/>
    <property type="project" value="TreeGrafter"/>
</dbReference>
<dbReference type="Gene3D" id="3.40.30.10">
    <property type="entry name" value="Glutaredoxin"/>
    <property type="match status" value="1"/>
</dbReference>
<evidence type="ECO:0000256" key="1">
    <source>
        <dbReference type="SAM" id="SignalP"/>
    </source>
</evidence>
<feature type="domain" description="Glutaredoxin" evidence="2">
    <location>
        <begin position="37"/>
        <end position="93"/>
    </location>
</feature>
<dbReference type="CDD" id="cd02976">
    <property type="entry name" value="NrdH"/>
    <property type="match status" value="1"/>
</dbReference>
<sequence length="125" mass="14126">MNGARRTIMIALHAFAALTFAHAAFAAAPQPEKVPKVVLYTAWYCDSCKAAGEYMAQRHIPFVKKDVDLNENYMQELSTRYKINAVPVIVIGNDDKVLRGFNRDVFDRAVKEVASKTKEPERPLR</sequence>
<gene>
    <name evidence="3" type="ORF">JFN93_06380</name>
</gene>
<organism evidence="3 4">
    <name type="scientific">Geomesophilobacter sediminis</name>
    <dbReference type="NCBI Taxonomy" id="2798584"/>
    <lineage>
        <taxon>Bacteria</taxon>
        <taxon>Pseudomonadati</taxon>
        <taxon>Thermodesulfobacteriota</taxon>
        <taxon>Desulfuromonadia</taxon>
        <taxon>Geobacterales</taxon>
        <taxon>Geobacteraceae</taxon>
        <taxon>Geomesophilobacter</taxon>
    </lineage>
</organism>
<dbReference type="InterPro" id="IPR036249">
    <property type="entry name" value="Thioredoxin-like_sf"/>
</dbReference>
<protein>
    <submittedName>
        <fullName evidence="3">Glutaredoxin family protein</fullName>
    </submittedName>
</protein>
<dbReference type="SUPFAM" id="SSF52833">
    <property type="entry name" value="Thioredoxin-like"/>
    <property type="match status" value="1"/>
</dbReference>
<dbReference type="InterPro" id="IPR002109">
    <property type="entry name" value="Glutaredoxin"/>
</dbReference>
<dbReference type="AlphaFoldDB" id="A0A8J7LY91"/>
<dbReference type="PANTHER" id="PTHR34386:SF1">
    <property type="entry name" value="GLUTAREDOXIN-LIKE PROTEIN NRDH"/>
    <property type="match status" value="1"/>
</dbReference>
<feature type="signal peptide" evidence="1">
    <location>
        <begin position="1"/>
        <end position="26"/>
    </location>
</feature>
<name>A0A8J7LY91_9BACT</name>
<evidence type="ECO:0000259" key="2">
    <source>
        <dbReference type="Pfam" id="PF00462"/>
    </source>
</evidence>
<comment type="caution">
    <text evidence="3">The sequence shown here is derived from an EMBL/GenBank/DDBJ whole genome shotgun (WGS) entry which is preliminary data.</text>
</comment>